<reference evidence="1 2" key="1">
    <citation type="submission" date="2020-08" db="EMBL/GenBank/DDBJ databases">
        <title>Genomic Encyclopedia of Type Strains, Phase IV (KMG-IV): sequencing the most valuable type-strain genomes for metagenomic binning, comparative biology and taxonomic classification.</title>
        <authorList>
            <person name="Goeker M."/>
        </authorList>
    </citation>
    <scope>NUCLEOTIDE SEQUENCE [LARGE SCALE GENOMIC DNA]</scope>
    <source>
        <strain evidence="1 2">DSM 4737</strain>
    </source>
</reference>
<protein>
    <recommendedName>
        <fullName evidence="3">Ribosome modulation factor</fullName>
    </recommendedName>
</protein>
<evidence type="ECO:0000313" key="1">
    <source>
        <dbReference type="EMBL" id="MBB5745694.1"/>
    </source>
</evidence>
<name>A0A7W9FFT1_9CAUL</name>
<keyword evidence="2" id="KW-1185">Reference proteome</keyword>
<gene>
    <name evidence="1" type="ORF">GGR13_001278</name>
</gene>
<sequence>MTDPRTNQGLRALTAIYAQGRAAHHVGLAFETCPPRFEDHDRADWQRGWQGGAAEWAPAYRHSWPDDLGL</sequence>
<comment type="caution">
    <text evidence="1">The sequence shown here is derived from an EMBL/GenBank/DDBJ whole genome shotgun (WGS) entry which is preliminary data.</text>
</comment>
<evidence type="ECO:0008006" key="3">
    <source>
        <dbReference type="Google" id="ProtNLM"/>
    </source>
</evidence>
<proteinExistence type="predicted"/>
<accession>A0A7W9FFT1</accession>
<dbReference type="Proteomes" id="UP000545037">
    <property type="component" value="Unassembled WGS sequence"/>
</dbReference>
<dbReference type="EMBL" id="JACHOR010000002">
    <property type="protein sequence ID" value="MBB5745694.1"/>
    <property type="molecule type" value="Genomic_DNA"/>
</dbReference>
<dbReference type="AlphaFoldDB" id="A0A7W9FFT1"/>
<evidence type="ECO:0000313" key="2">
    <source>
        <dbReference type="Proteomes" id="UP000545037"/>
    </source>
</evidence>
<dbReference type="RefSeq" id="WP_183212664.1">
    <property type="nucleotide sequence ID" value="NZ_JACHOR010000002.1"/>
</dbReference>
<organism evidence="1 2">
    <name type="scientific">Brevundimonas variabilis</name>
    <dbReference type="NCBI Taxonomy" id="74312"/>
    <lineage>
        <taxon>Bacteria</taxon>
        <taxon>Pseudomonadati</taxon>
        <taxon>Pseudomonadota</taxon>
        <taxon>Alphaproteobacteria</taxon>
        <taxon>Caulobacterales</taxon>
        <taxon>Caulobacteraceae</taxon>
        <taxon>Brevundimonas</taxon>
    </lineage>
</organism>